<evidence type="ECO:0000313" key="1">
    <source>
        <dbReference type="EMBL" id="GBB95682.1"/>
    </source>
</evidence>
<gene>
    <name evidence="1" type="ORF">RclHR1_25930001</name>
</gene>
<name>A0A2Z6R4B3_9GLOM</name>
<dbReference type="AlphaFoldDB" id="A0A2Z6R4B3"/>
<organism evidence="1 2">
    <name type="scientific">Rhizophagus clarus</name>
    <dbReference type="NCBI Taxonomy" id="94130"/>
    <lineage>
        <taxon>Eukaryota</taxon>
        <taxon>Fungi</taxon>
        <taxon>Fungi incertae sedis</taxon>
        <taxon>Mucoromycota</taxon>
        <taxon>Glomeromycotina</taxon>
        <taxon>Glomeromycetes</taxon>
        <taxon>Glomerales</taxon>
        <taxon>Glomeraceae</taxon>
        <taxon>Rhizophagus</taxon>
    </lineage>
</organism>
<evidence type="ECO:0000313" key="2">
    <source>
        <dbReference type="Proteomes" id="UP000247702"/>
    </source>
</evidence>
<protein>
    <submittedName>
        <fullName evidence="1">Uncharacterized protein</fullName>
    </submittedName>
</protein>
<keyword evidence="2" id="KW-1185">Reference proteome</keyword>
<dbReference type="EMBL" id="BEXD01001772">
    <property type="protein sequence ID" value="GBB95682.1"/>
    <property type="molecule type" value="Genomic_DNA"/>
</dbReference>
<comment type="caution">
    <text evidence="1">The sequence shown here is derived from an EMBL/GenBank/DDBJ whole genome shotgun (WGS) entry which is preliminary data.</text>
</comment>
<dbReference type="Proteomes" id="UP000247702">
    <property type="component" value="Unassembled WGS sequence"/>
</dbReference>
<sequence length="102" mass="11365">MPRRNNLSEIEHTFRNIVPLLDATIGKIIVIGGSSLKATATRRTRRNKESDPNDRTRVGFKVDAVFGYQEISWTPVIGCMEVSGASHSVHVSRNGMILANWD</sequence>
<proteinExistence type="predicted"/>
<reference evidence="1 2" key="1">
    <citation type="submission" date="2017-11" db="EMBL/GenBank/DDBJ databases">
        <title>The genome of Rhizophagus clarus HR1 reveals common genetic basis of auxotrophy among arbuscular mycorrhizal fungi.</title>
        <authorList>
            <person name="Kobayashi Y."/>
        </authorList>
    </citation>
    <scope>NUCLEOTIDE SEQUENCE [LARGE SCALE GENOMIC DNA]</scope>
    <source>
        <strain evidence="1 2">HR1</strain>
    </source>
</reference>
<accession>A0A2Z6R4B3</accession>